<reference evidence="5" key="1">
    <citation type="journal article" date="2019" name="Environ. Microbiol.">
        <title>Fungal ecological strategies reflected in gene transcription - a case study of two litter decomposers.</title>
        <authorList>
            <person name="Barbi F."/>
            <person name="Kohler A."/>
            <person name="Barry K."/>
            <person name="Baskaran P."/>
            <person name="Daum C."/>
            <person name="Fauchery L."/>
            <person name="Ihrmark K."/>
            <person name="Kuo A."/>
            <person name="LaButti K."/>
            <person name="Lipzen A."/>
            <person name="Morin E."/>
            <person name="Grigoriev I.V."/>
            <person name="Henrissat B."/>
            <person name="Lindahl B."/>
            <person name="Martin F."/>
        </authorList>
    </citation>
    <scope>NUCLEOTIDE SEQUENCE</scope>
    <source>
        <strain evidence="5">JB14</strain>
    </source>
</reference>
<evidence type="ECO:0000256" key="2">
    <source>
        <dbReference type="ARBA" id="ARBA00022670"/>
    </source>
</evidence>
<name>A0A6A4GV87_9AGAR</name>
<gene>
    <name evidence="5" type="ORF">BT96DRAFT_947188</name>
</gene>
<dbReference type="InterPro" id="IPR038765">
    <property type="entry name" value="Papain-like_cys_pep_sf"/>
</dbReference>
<evidence type="ECO:0000256" key="3">
    <source>
        <dbReference type="ARBA" id="ARBA00022801"/>
    </source>
</evidence>
<keyword evidence="6" id="KW-1185">Reference proteome</keyword>
<evidence type="ECO:0000256" key="1">
    <source>
        <dbReference type="ARBA" id="ARBA00005234"/>
    </source>
</evidence>
<keyword evidence="2" id="KW-0645">Protease</keyword>
<dbReference type="InterPro" id="IPR003653">
    <property type="entry name" value="Peptidase_C48_C"/>
</dbReference>
<comment type="similarity">
    <text evidence="1">Belongs to the peptidase C48 family.</text>
</comment>
<feature type="domain" description="Ubiquitin-like protease family profile" evidence="4">
    <location>
        <begin position="156"/>
        <end position="352"/>
    </location>
</feature>
<evidence type="ECO:0000259" key="4">
    <source>
        <dbReference type="PROSITE" id="PS50600"/>
    </source>
</evidence>
<dbReference type="GO" id="GO:0008234">
    <property type="term" value="F:cysteine-type peptidase activity"/>
    <property type="evidence" value="ECO:0007669"/>
    <property type="project" value="InterPro"/>
</dbReference>
<dbReference type="EMBL" id="ML769716">
    <property type="protein sequence ID" value="KAE9388987.1"/>
    <property type="molecule type" value="Genomic_DNA"/>
</dbReference>
<accession>A0A6A4GV87</accession>
<protein>
    <submittedName>
        <fullName evidence="5">Cysteine proteinase</fullName>
    </submittedName>
</protein>
<sequence>MVFNTIQGLAEYNPAIRELFECPVQINVDLDLDYQAKRQWDFVSPKNGESLSSFFDVSFLPRVRDASECLRLIETAVDLGSVLHSAADKHEVSTPEVFVALQRTLVLKRSLLLILKNLFILGTSVIQPDVAKDLLRRISEPLRTLTAFDIDFDKIKEVKLKDFLYLDQKRCINDEVMNYFCSKWTRMWPTKRVIALTTFFSAKALFEHGKPREQVCDRLREVTLTYGETAKRRTGFSRFDKVFVPIHEPSGHWFSALIDYEEKKIEIYDSWGPTYEQNSGRNVKDQVHAPLMLVLMWAAELWSSIRGIEDEPTFELGGDKDSGWTYDPHALVDFQDNDFDCGIHVLDHLNRILRGKNLNRKDELTLKYHQRSFHLKRILLAHELYDDAKCPIV</sequence>
<dbReference type="Gene3D" id="3.40.395.10">
    <property type="entry name" value="Adenoviral Proteinase, Chain A"/>
    <property type="match status" value="1"/>
</dbReference>
<proteinExistence type="inferred from homology"/>
<dbReference type="AlphaFoldDB" id="A0A6A4GV87"/>
<dbReference type="PROSITE" id="PS50600">
    <property type="entry name" value="ULP_PROTEASE"/>
    <property type="match status" value="1"/>
</dbReference>
<dbReference type="GO" id="GO:0006508">
    <property type="term" value="P:proteolysis"/>
    <property type="evidence" value="ECO:0007669"/>
    <property type="project" value="UniProtKB-KW"/>
</dbReference>
<keyword evidence="3" id="KW-0378">Hydrolase</keyword>
<evidence type="ECO:0000313" key="6">
    <source>
        <dbReference type="Proteomes" id="UP000799118"/>
    </source>
</evidence>
<dbReference type="SUPFAM" id="SSF54001">
    <property type="entry name" value="Cysteine proteinases"/>
    <property type="match status" value="1"/>
</dbReference>
<evidence type="ECO:0000313" key="5">
    <source>
        <dbReference type="EMBL" id="KAE9388987.1"/>
    </source>
</evidence>
<organism evidence="5 6">
    <name type="scientific">Gymnopus androsaceus JB14</name>
    <dbReference type="NCBI Taxonomy" id="1447944"/>
    <lineage>
        <taxon>Eukaryota</taxon>
        <taxon>Fungi</taxon>
        <taxon>Dikarya</taxon>
        <taxon>Basidiomycota</taxon>
        <taxon>Agaricomycotina</taxon>
        <taxon>Agaricomycetes</taxon>
        <taxon>Agaricomycetidae</taxon>
        <taxon>Agaricales</taxon>
        <taxon>Marasmiineae</taxon>
        <taxon>Omphalotaceae</taxon>
        <taxon>Gymnopus</taxon>
    </lineage>
</organism>
<dbReference type="OrthoDB" id="3070835at2759"/>
<dbReference type="Pfam" id="PF02902">
    <property type="entry name" value="Peptidase_C48"/>
    <property type="match status" value="1"/>
</dbReference>
<dbReference type="GO" id="GO:0019783">
    <property type="term" value="F:ubiquitin-like protein peptidase activity"/>
    <property type="evidence" value="ECO:0007669"/>
    <property type="project" value="UniProtKB-ARBA"/>
</dbReference>
<dbReference type="Proteomes" id="UP000799118">
    <property type="component" value="Unassembled WGS sequence"/>
</dbReference>